<evidence type="ECO:0000256" key="2">
    <source>
        <dbReference type="ARBA" id="ARBA00022729"/>
    </source>
</evidence>
<evidence type="ECO:0000259" key="6">
    <source>
        <dbReference type="SMART" id="SM00858"/>
    </source>
</evidence>
<dbReference type="PANTHER" id="PTHR36307:SF1">
    <property type="entry name" value="FLAGELLA BASAL BODY P-RING FORMATION PROTEIN FLGA"/>
    <property type="match status" value="1"/>
</dbReference>
<dbReference type="GO" id="GO:0044780">
    <property type="term" value="P:bacterial-type flagellum assembly"/>
    <property type="evidence" value="ECO:0007669"/>
    <property type="project" value="InterPro"/>
</dbReference>
<keyword evidence="7" id="KW-0966">Cell projection</keyword>
<keyword evidence="7" id="KW-0282">Flagellum</keyword>
<dbReference type="Proteomes" id="UP001279553">
    <property type="component" value="Unassembled WGS sequence"/>
</dbReference>
<feature type="signal peptide" evidence="5">
    <location>
        <begin position="1"/>
        <end position="25"/>
    </location>
</feature>
<dbReference type="InterPro" id="IPR017585">
    <property type="entry name" value="SAF_FlgA"/>
</dbReference>
<comment type="caution">
    <text evidence="7">The sequence shown here is derived from an EMBL/GenBank/DDBJ whole genome shotgun (WGS) entry which is preliminary data.</text>
</comment>
<name>A0AAW9DN43_ACIAO</name>
<dbReference type="SMART" id="SM00858">
    <property type="entry name" value="SAF"/>
    <property type="match status" value="1"/>
</dbReference>
<dbReference type="RefSeq" id="WP_319613072.1">
    <property type="nucleotide sequence ID" value="NZ_JAWXYB010000018.1"/>
</dbReference>
<accession>A0AAW9DN43</accession>
<organism evidence="7 8">
    <name type="scientific">Acidiphilium acidophilum</name>
    <name type="common">Thiobacillus acidophilus</name>
    <dbReference type="NCBI Taxonomy" id="76588"/>
    <lineage>
        <taxon>Bacteria</taxon>
        <taxon>Pseudomonadati</taxon>
        <taxon>Pseudomonadota</taxon>
        <taxon>Alphaproteobacteria</taxon>
        <taxon>Acetobacterales</taxon>
        <taxon>Acidocellaceae</taxon>
        <taxon>Acidiphilium</taxon>
    </lineage>
</organism>
<dbReference type="CDD" id="cd11614">
    <property type="entry name" value="SAF_CpaB_FlgA_like"/>
    <property type="match status" value="1"/>
</dbReference>
<feature type="domain" description="SAF" evidence="6">
    <location>
        <begin position="197"/>
        <end position="259"/>
    </location>
</feature>
<keyword evidence="8" id="KW-1185">Reference proteome</keyword>
<dbReference type="Pfam" id="PF13144">
    <property type="entry name" value="ChapFlgA"/>
    <property type="match status" value="1"/>
</dbReference>
<feature type="chain" id="PRO_5044027030" evidence="5">
    <location>
        <begin position="26"/>
        <end position="343"/>
    </location>
</feature>
<keyword evidence="3" id="KW-0574">Periplasm</keyword>
<evidence type="ECO:0000313" key="7">
    <source>
        <dbReference type="EMBL" id="MDX5930106.1"/>
    </source>
</evidence>
<proteinExistence type="predicted"/>
<dbReference type="NCBIfam" id="TIGR03170">
    <property type="entry name" value="flgA_cterm"/>
    <property type="match status" value="1"/>
</dbReference>
<evidence type="ECO:0000313" key="8">
    <source>
        <dbReference type="Proteomes" id="UP001279553"/>
    </source>
</evidence>
<sequence>MMRKSLLTIALLTAAGTLAAPQANAQPAPSAPAPSAPAPSARSLVSIDRATVEVKDLFRNAGADADVVLGPGPAPGGRIVVGAPQLAAIATQYGVAWQPGDQQPPVVIERPGIPLERDQITRALRPALIRAGAPRHFTITIDARNLPMVPPGSVADIAVNRLSLDRTTGNFRGSLLVKSATMAAVSIDVAGIATPAIRAVVAAENLNPGEILTGSNVKLGWIPSQTSPPHVFTALTQAIGMEVSRAVTSNTALSSRAVTAPLLIDRGAMVRLDVTMPGLEVSARGIAMAGGSEGSVIAVLNPTSREIVQAVVDGPDSAHVIPGSMPTRPRSMTPYYNIGSSPQ</sequence>
<dbReference type="Gene3D" id="3.90.1210.10">
    <property type="entry name" value="Antifreeze-like/N-acetylneuraminic acid synthase C-terminal domain"/>
    <property type="match status" value="1"/>
</dbReference>
<keyword evidence="2 5" id="KW-0732">Signal</keyword>
<dbReference type="EMBL" id="JAWXYB010000018">
    <property type="protein sequence ID" value="MDX5930106.1"/>
    <property type="molecule type" value="Genomic_DNA"/>
</dbReference>
<dbReference type="InterPro" id="IPR039246">
    <property type="entry name" value="Flagellar_FlgA"/>
</dbReference>
<evidence type="ECO:0000256" key="4">
    <source>
        <dbReference type="SAM" id="MobiDB-lite"/>
    </source>
</evidence>
<comment type="subcellular location">
    <subcellularLocation>
        <location evidence="1">Periplasm</location>
    </subcellularLocation>
</comment>
<dbReference type="InterPro" id="IPR013974">
    <property type="entry name" value="SAF"/>
</dbReference>
<evidence type="ECO:0000256" key="1">
    <source>
        <dbReference type="ARBA" id="ARBA00004418"/>
    </source>
</evidence>
<evidence type="ECO:0000256" key="5">
    <source>
        <dbReference type="SAM" id="SignalP"/>
    </source>
</evidence>
<dbReference type="GO" id="GO:0042597">
    <property type="term" value="C:periplasmic space"/>
    <property type="evidence" value="ECO:0007669"/>
    <property type="project" value="UniProtKB-SubCell"/>
</dbReference>
<dbReference type="AlphaFoldDB" id="A0AAW9DN43"/>
<dbReference type="Gene3D" id="2.30.30.760">
    <property type="match status" value="1"/>
</dbReference>
<gene>
    <name evidence="7" type="primary">flgA</name>
    <name evidence="7" type="ORF">SIL87_04915</name>
</gene>
<reference evidence="7 8" key="1">
    <citation type="submission" date="2023-11" db="EMBL/GenBank/DDBJ databases">
        <title>MicrobeMod: A computational toolkit for identifying prokaryotic methylation and restriction-modification with nanopore sequencing.</title>
        <authorList>
            <person name="Crits-Christoph A."/>
            <person name="Kang S.C."/>
            <person name="Lee H."/>
            <person name="Ostrov N."/>
        </authorList>
    </citation>
    <scope>NUCLEOTIDE SEQUENCE [LARGE SCALE GENOMIC DNA]</scope>
    <source>
        <strain evidence="7 8">DSMZ 700</strain>
    </source>
</reference>
<keyword evidence="7" id="KW-0969">Cilium</keyword>
<feature type="region of interest" description="Disordered" evidence="4">
    <location>
        <begin position="23"/>
        <end position="42"/>
    </location>
</feature>
<dbReference type="PANTHER" id="PTHR36307">
    <property type="entry name" value="FLAGELLA BASAL BODY P-RING FORMATION PROTEIN FLGA"/>
    <property type="match status" value="1"/>
</dbReference>
<protein>
    <submittedName>
        <fullName evidence="7">Flagellar basal body P-ring formation chaperone FlgA</fullName>
    </submittedName>
</protein>
<evidence type="ECO:0000256" key="3">
    <source>
        <dbReference type="ARBA" id="ARBA00022764"/>
    </source>
</evidence>